<feature type="transmembrane region" description="Helical" evidence="1">
    <location>
        <begin position="28"/>
        <end position="47"/>
    </location>
</feature>
<dbReference type="AlphaFoldDB" id="A0A9X1I859"/>
<keyword evidence="1" id="KW-1133">Transmembrane helix</keyword>
<organism evidence="3 4">
    <name type="scientific">Neotamlana sargassicola</name>
    <dbReference type="NCBI Taxonomy" id="2883125"/>
    <lineage>
        <taxon>Bacteria</taxon>
        <taxon>Pseudomonadati</taxon>
        <taxon>Bacteroidota</taxon>
        <taxon>Flavobacteriia</taxon>
        <taxon>Flavobacteriales</taxon>
        <taxon>Flavobacteriaceae</taxon>
        <taxon>Neotamlana</taxon>
    </lineage>
</organism>
<dbReference type="PANTHER" id="PTHR47691:SF3">
    <property type="entry name" value="HTH-TYPE TRANSCRIPTIONAL REGULATOR RV0890C-RELATED"/>
    <property type="match status" value="1"/>
</dbReference>
<keyword evidence="1" id="KW-0472">Membrane</keyword>
<dbReference type="Gene3D" id="1.25.40.10">
    <property type="entry name" value="Tetratricopeptide repeat domain"/>
    <property type="match status" value="1"/>
</dbReference>
<sequence>MYLLFFQVDFDINDIVNYILNYFSSKPLLASIIIGVLVFVYFVLKYLPKLKDLVESIEFFKVRIKKEENHPATVTSELIDHSKRIPITNSSNKYVENEHNVNKLTKLLRSNKNRIIVVSGEAGIGKTKLVEYVCTTLLNDEFVNQIYMDFENVNSKDIRKPTDTTNDILKYTKITIVNTALGAKERIKNYGVIAKDYQRPTIIFIDNYEQVLDNSELSLKIFSEIINPLVDNNELIKVVITSRTNLDEACVNFKVEPLSNIPLHEFGDFEGDLTKEYTAIKLFCKLYNQDSLTDDLDYKNDKFSKEQFRIIVELCHRVSNLPLGIHLIATSSSHSEISFEDIQSDLKFHFNKPIPNLFREFSNRHKSLYNVFDWTYGQLSKTEKEFYKHLMYFPNGFFINNLPHWEGFINRSETKQKVIILNKRSFLRDQKYHPRLRNRYEIIILFRELLGINEENSRDKFSKDYVHAIHLAAYKRLQEIDEFIHGKNSIMADVDLLKEEIRLEYENITYFIEQSSDTHIQLAIDMLVCLERILNEFGPYILLEDIYNPLLDKTNDQEQRARLLMSKARVIKSTEQRENSLPLIEEAIKLLEKTNIKSELLGEAYRIGTYLSSQIGDNKLTQSILAKIDKFTESDKVKLGQLNMAFITLEQARKYERNGEMLNAITHFERTIKLMEGYKVQQAQAYNFAGMFYWRYGSSEKSERYFLEAIKKYNGIGEDRWILGFNTNLGLLYCDQDKLDKSLHYTEKVSEALKVQGPFGWSMINLLSLGRIYCRKNESPENFKVAEQYLLISFRKLRDIKYVESVLLASAELVELYYKYGMYDKARVYCDKSILYAKNNSYDSYMRYFRVICILGLINSKEGKIKESLINFEEAKNLVGRIEGNGWLSYKLTKQRFDSLKKVHSK</sequence>
<keyword evidence="4" id="KW-1185">Reference proteome</keyword>
<dbReference type="SUPFAM" id="SSF48452">
    <property type="entry name" value="TPR-like"/>
    <property type="match status" value="1"/>
</dbReference>
<dbReference type="SMART" id="SM00028">
    <property type="entry name" value="TPR"/>
    <property type="match status" value="6"/>
</dbReference>
<dbReference type="RefSeq" id="WP_226695972.1">
    <property type="nucleotide sequence ID" value="NZ_JAJAPX010000003.1"/>
</dbReference>
<reference evidence="3" key="1">
    <citation type="submission" date="2021-10" db="EMBL/GenBank/DDBJ databases">
        <title>Tamlana sargassums sp. nov., and Tamlana laminarinivorans sp. nov., two new bacteria isolated from the brown alga.</title>
        <authorList>
            <person name="Li J."/>
        </authorList>
    </citation>
    <scope>NUCLEOTIDE SEQUENCE</scope>
    <source>
        <strain evidence="3">62-3</strain>
    </source>
</reference>
<proteinExistence type="predicted"/>
<protein>
    <submittedName>
        <fullName evidence="3">AAA family ATPase</fullName>
    </submittedName>
</protein>
<dbReference type="Proteomes" id="UP001139286">
    <property type="component" value="Unassembled WGS sequence"/>
</dbReference>
<evidence type="ECO:0000256" key="1">
    <source>
        <dbReference type="SAM" id="Phobius"/>
    </source>
</evidence>
<dbReference type="InterPro" id="IPR011990">
    <property type="entry name" value="TPR-like_helical_dom_sf"/>
</dbReference>
<evidence type="ECO:0000259" key="2">
    <source>
        <dbReference type="Pfam" id="PF01637"/>
    </source>
</evidence>
<dbReference type="Gene3D" id="3.40.50.300">
    <property type="entry name" value="P-loop containing nucleotide triphosphate hydrolases"/>
    <property type="match status" value="1"/>
</dbReference>
<dbReference type="InterPro" id="IPR019734">
    <property type="entry name" value="TPR_rpt"/>
</dbReference>
<feature type="domain" description="ATPase" evidence="2">
    <location>
        <begin position="98"/>
        <end position="243"/>
    </location>
</feature>
<name>A0A9X1I859_9FLAO</name>
<evidence type="ECO:0000313" key="3">
    <source>
        <dbReference type="EMBL" id="MCB4808574.1"/>
    </source>
</evidence>
<dbReference type="GO" id="GO:0005524">
    <property type="term" value="F:ATP binding"/>
    <property type="evidence" value="ECO:0007669"/>
    <property type="project" value="InterPro"/>
</dbReference>
<dbReference type="EMBL" id="JAJAPX010000003">
    <property type="protein sequence ID" value="MCB4808574.1"/>
    <property type="molecule type" value="Genomic_DNA"/>
</dbReference>
<dbReference type="SUPFAM" id="SSF52540">
    <property type="entry name" value="P-loop containing nucleoside triphosphate hydrolases"/>
    <property type="match status" value="1"/>
</dbReference>
<dbReference type="Pfam" id="PF01637">
    <property type="entry name" value="ATPase_2"/>
    <property type="match status" value="1"/>
</dbReference>
<gene>
    <name evidence="3" type="ORF">LG651_09945</name>
</gene>
<comment type="caution">
    <text evidence="3">The sequence shown here is derived from an EMBL/GenBank/DDBJ whole genome shotgun (WGS) entry which is preliminary data.</text>
</comment>
<dbReference type="InterPro" id="IPR011579">
    <property type="entry name" value="ATPase_dom"/>
</dbReference>
<evidence type="ECO:0000313" key="4">
    <source>
        <dbReference type="Proteomes" id="UP001139286"/>
    </source>
</evidence>
<dbReference type="InterPro" id="IPR027417">
    <property type="entry name" value="P-loop_NTPase"/>
</dbReference>
<dbReference type="PANTHER" id="PTHR47691">
    <property type="entry name" value="REGULATOR-RELATED"/>
    <property type="match status" value="1"/>
</dbReference>
<keyword evidence="1" id="KW-0812">Transmembrane</keyword>
<accession>A0A9X1I859</accession>